<accession>A0A227JIP7</accession>
<dbReference type="Proteomes" id="UP000214596">
    <property type="component" value="Unassembled WGS sequence"/>
</dbReference>
<name>A0A227JIP7_VIBPH</name>
<organism evidence="2 3">
    <name type="scientific">Vibrio parahaemolyticus</name>
    <dbReference type="NCBI Taxonomy" id="670"/>
    <lineage>
        <taxon>Bacteria</taxon>
        <taxon>Pseudomonadati</taxon>
        <taxon>Pseudomonadota</taxon>
        <taxon>Gammaproteobacteria</taxon>
        <taxon>Vibrionales</taxon>
        <taxon>Vibrionaceae</taxon>
        <taxon>Vibrio</taxon>
    </lineage>
</organism>
<reference evidence="2 3" key="1">
    <citation type="journal article" date="2017" name="Appl. Environ. Microbiol.">
        <title>Parallel evolution of two clades of a major Atlantic endemic Vibrio parahaemolyticus pathogen lineage by independent acquisition of related pathogenicity islands.</title>
        <authorList>
            <person name="Xu F."/>
            <person name="Gonzalez-Escalona N."/>
            <person name="Drees K.P."/>
            <person name="Sebra R.P."/>
            <person name="Cooper V.S."/>
            <person name="Jones S.H."/>
            <person name="Whistler C.A."/>
        </authorList>
    </citation>
    <scope>NUCLEOTIDE SEQUENCE [LARGE SCALE GENOMIC DNA]</scope>
    <source>
        <strain evidence="2 3">MAVP-3</strain>
    </source>
</reference>
<protein>
    <submittedName>
        <fullName evidence="2">Uncharacterized protein</fullName>
    </submittedName>
</protein>
<feature type="compositionally biased region" description="Basic and acidic residues" evidence="1">
    <location>
        <begin position="505"/>
        <end position="517"/>
    </location>
</feature>
<feature type="compositionally biased region" description="Acidic residues" evidence="1">
    <location>
        <begin position="487"/>
        <end position="504"/>
    </location>
</feature>
<evidence type="ECO:0000256" key="1">
    <source>
        <dbReference type="SAM" id="MobiDB-lite"/>
    </source>
</evidence>
<evidence type="ECO:0000313" key="2">
    <source>
        <dbReference type="EMBL" id="OXE34828.1"/>
    </source>
</evidence>
<feature type="non-terminal residue" evidence="2">
    <location>
        <position position="526"/>
    </location>
</feature>
<sequence length="526" mass="60072">MNREEYTQLMIDKSKSLARDDMNVVDRIVNKINGKKIRTNEEFADLLIEECFKQDGIRPEFFLDTTQTASQQVLNTIEKQEAFAKRMVEFQQAEAVVHEMMVSGNIQELQADGTISLYKESMKFNPKNIDSYYVDYVKRISNENEFVVSEAPKPIEYTDKFTLFSQEPIKNEQSALIKTADLEQPKIVNSSETKIKETVPQDVDVPEVEYPIQKSDKTVKSYQDFIDELIEKYESNYSVEKLGKTGLKKRLFNAETGGSITIEKSIFGSTTLTAGTGTKAVDLKMLFMNKKSKTLTQVPTPETEEDFLNMIEAWKLLRSDGFDLNTIKLHEEGIPQRYHDALAELTRPSFVMNGEELNNDVEEPAKPENSFVVVDDNPFENEGETPENPKNEGDVPQEPKHQEKQEQVDDNPFSNDGETPEQPKNEGDVPQEPKHQEKQEQQVDDNLFEGENAVKAEKAKEPEKQIVDDNPFEGENAVNGPQQPDQQSDELDIDFDDLEFDDDNEVKNKANQEKDFDPDFDDALAD</sequence>
<proteinExistence type="predicted"/>
<evidence type="ECO:0000313" key="3">
    <source>
        <dbReference type="Proteomes" id="UP000214596"/>
    </source>
</evidence>
<dbReference type="EMBL" id="NIXT01000004">
    <property type="protein sequence ID" value="OXE34828.1"/>
    <property type="molecule type" value="Genomic_DNA"/>
</dbReference>
<feature type="compositionally biased region" description="Basic and acidic residues" evidence="1">
    <location>
        <begin position="387"/>
        <end position="407"/>
    </location>
</feature>
<feature type="compositionally biased region" description="Basic and acidic residues" evidence="1">
    <location>
        <begin position="452"/>
        <end position="467"/>
    </location>
</feature>
<dbReference type="AlphaFoldDB" id="A0A227JIP7"/>
<feature type="region of interest" description="Disordered" evidence="1">
    <location>
        <begin position="360"/>
        <end position="526"/>
    </location>
</feature>
<gene>
    <name evidence="2" type="ORF">CA163_00240</name>
</gene>
<feature type="compositionally biased region" description="Basic and acidic residues" evidence="1">
    <location>
        <begin position="421"/>
        <end position="441"/>
    </location>
</feature>
<comment type="caution">
    <text evidence="2">The sequence shown here is derived from an EMBL/GenBank/DDBJ whole genome shotgun (WGS) entry which is preliminary data.</text>
</comment>